<organism evidence="1 2">
    <name type="scientific">Pyxidicoccus fallax</name>
    <dbReference type="NCBI Taxonomy" id="394095"/>
    <lineage>
        <taxon>Bacteria</taxon>
        <taxon>Pseudomonadati</taxon>
        <taxon>Myxococcota</taxon>
        <taxon>Myxococcia</taxon>
        <taxon>Myxococcales</taxon>
        <taxon>Cystobacterineae</taxon>
        <taxon>Myxococcaceae</taxon>
        <taxon>Pyxidicoccus</taxon>
    </lineage>
</organism>
<accession>A0A848LJE6</accession>
<name>A0A848LJE6_9BACT</name>
<protein>
    <submittedName>
        <fullName evidence="1">Uncharacterized protein</fullName>
    </submittedName>
</protein>
<sequence length="88" mass="9608">MAAKNDERLPIRWRGQQVGVLVGPRVDMFWLYGGWEPAAGPVTEEFLSAIEAGDELVVTVGDANPVHMVVAALDEGHIELKNQPSLNQ</sequence>
<comment type="caution">
    <text evidence="1">The sequence shown here is derived from an EMBL/GenBank/DDBJ whole genome shotgun (WGS) entry which is preliminary data.</text>
</comment>
<gene>
    <name evidence="1" type="ORF">HG543_23715</name>
</gene>
<dbReference type="Proteomes" id="UP000518300">
    <property type="component" value="Unassembled WGS sequence"/>
</dbReference>
<dbReference type="EMBL" id="JABBJJ010000112">
    <property type="protein sequence ID" value="NMO17840.1"/>
    <property type="molecule type" value="Genomic_DNA"/>
</dbReference>
<dbReference type="RefSeq" id="WP_169347120.1">
    <property type="nucleotide sequence ID" value="NZ_JABBJJ010000112.1"/>
</dbReference>
<dbReference type="AlphaFoldDB" id="A0A848LJE6"/>
<keyword evidence="2" id="KW-1185">Reference proteome</keyword>
<reference evidence="1 2" key="1">
    <citation type="submission" date="2020-04" db="EMBL/GenBank/DDBJ databases">
        <title>Draft genome of Pyxidicoccus fallax type strain.</title>
        <authorList>
            <person name="Whitworth D.E."/>
        </authorList>
    </citation>
    <scope>NUCLEOTIDE SEQUENCE [LARGE SCALE GENOMIC DNA]</scope>
    <source>
        <strain evidence="1 2">DSM 14698</strain>
    </source>
</reference>
<evidence type="ECO:0000313" key="2">
    <source>
        <dbReference type="Proteomes" id="UP000518300"/>
    </source>
</evidence>
<evidence type="ECO:0000313" key="1">
    <source>
        <dbReference type="EMBL" id="NMO17840.1"/>
    </source>
</evidence>
<proteinExistence type="predicted"/>